<gene>
    <name evidence="1" type="ORF">ICHIAU1_01580</name>
</gene>
<protein>
    <submittedName>
        <fullName evidence="1">Uncharacterized protein</fullName>
    </submittedName>
</protein>
<dbReference type="EMBL" id="AP022345">
    <property type="protein sequence ID" value="BBU67875.1"/>
    <property type="molecule type" value="Genomic_DNA"/>
</dbReference>
<evidence type="ECO:0000313" key="1">
    <source>
        <dbReference type="EMBL" id="BBU67875.1"/>
    </source>
</evidence>
<reference evidence="2" key="1">
    <citation type="submission" date="2020-01" db="EMBL/GenBank/DDBJ databases">
        <title>Phosphoaccumulans saitamaens gen. nov., sp. nov., a polyphosphate accumulating bacterium isolated from surface river water.</title>
        <authorList>
            <person name="Watanabe K."/>
            <person name="Suda W."/>
        </authorList>
    </citation>
    <scope>NUCLEOTIDE SEQUENCE [LARGE SCALE GENOMIC DNA]</scope>
    <source>
        <strain evidence="2">ICHIAU1</strain>
    </source>
</reference>
<dbReference type="AlphaFoldDB" id="A0A7R6QZ68"/>
<accession>A0A7R6QZ68</accession>
<proteinExistence type="predicted"/>
<dbReference type="Proteomes" id="UP000463961">
    <property type="component" value="Chromosome"/>
</dbReference>
<name>A0A7R6QZ68_9RHOO</name>
<sequence>MLMHRNRLHFALIQIATTDKIVDCQHDRLLSCVLIKASTNIRNGLVIGMGGRWFQLQITNNLKPYVNNLRLSEKKSSVRYNSAVNPMLNRCV</sequence>
<organism evidence="1 2">
    <name type="scientific">Fluviibacter phosphoraccumulans</name>
    <dbReference type="NCBI Taxonomy" id="1751046"/>
    <lineage>
        <taxon>Bacteria</taxon>
        <taxon>Pseudomonadati</taxon>
        <taxon>Pseudomonadota</taxon>
        <taxon>Betaproteobacteria</taxon>
        <taxon>Rhodocyclales</taxon>
        <taxon>Fluviibacteraceae</taxon>
        <taxon>Fluviibacter</taxon>
    </lineage>
</organism>
<evidence type="ECO:0000313" key="2">
    <source>
        <dbReference type="Proteomes" id="UP000463961"/>
    </source>
</evidence>
<keyword evidence="2" id="KW-1185">Reference proteome</keyword>